<evidence type="ECO:0000313" key="3">
    <source>
        <dbReference type="EMBL" id="OTG21405.1"/>
    </source>
</evidence>
<dbReference type="EMBL" id="MNCJ02000322">
    <property type="protein sequence ID" value="KAF5798777.1"/>
    <property type="molecule type" value="Genomic_DNA"/>
</dbReference>
<feature type="region of interest" description="Disordered" evidence="1">
    <location>
        <begin position="304"/>
        <end position="340"/>
    </location>
</feature>
<proteinExistence type="predicted"/>
<evidence type="ECO:0000313" key="4">
    <source>
        <dbReference type="Proteomes" id="UP000215914"/>
    </source>
</evidence>
<dbReference type="PANTHER" id="PTHR32011">
    <property type="entry name" value="OS08G0472400 PROTEIN"/>
    <property type="match status" value="1"/>
</dbReference>
<dbReference type="Gramene" id="mRNA:HanXRQr2_Chr07g0296921">
    <property type="protein sequence ID" value="CDS:HanXRQr2_Chr07g0296921.1"/>
    <property type="gene ID" value="HanXRQr2_Chr07g0296921"/>
</dbReference>
<dbReference type="Proteomes" id="UP000215914">
    <property type="component" value="Chromosome 7"/>
</dbReference>
<sequence length="415" mass="46022">MATTTTTQPPINRNNTKVCFSFAAYSKDLIAHLHHHSNVPVAHGLTEPELSAIESTFNFSFPPDLRSILREGLPVGQGFPNWRSSSPQQLDILIHLPILGLCKQVSRQKFWYPGWGERPKEDDEAVELAKGFLKRCPVLVPVYQNCYVPTSPCLSGNPVFYVSGSEVKLCSYDVIGLFHQIEFKEGVVSGMRLGHVLRAPVWAATEARRIEFWTELVELKEQCFEEMQGKEAYIRSKLAKQTLDPTGKRWWGGSELGQCLEDVRLKLRKGGWKEEDLDEMMIVTPQFNTLSNSKVLNRGVTVIINGDENSSPSPSLSPSPRSSMTSWSSSSDDDGGGVAKRVVATGGGREDVVRILSQRLLRGGWSMGDVVESLGCLTDHKEDRTVEIENGGGGDSLFDFEHMTNSCVDDSQSDV</sequence>
<gene>
    <name evidence="3" type="ORF">HannXRQ_Chr07g0203781</name>
    <name evidence="2" type="ORF">HanXRQr2_Chr07g0296921</name>
</gene>
<reference evidence="2 4" key="1">
    <citation type="journal article" date="2017" name="Nature">
        <title>The sunflower genome provides insights into oil metabolism, flowering and Asterid evolution.</title>
        <authorList>
            <person name="Badouin H."/>
            <person name="Gouzy J."/>
            <person name="Grassa C.J."/>
            <person name="Murat F."/>
            <person name="Staton S.E."/>
            <person name="Cottret L."/>
            <person name="Lelandais-Briere C."/>
            <person name="Owens G.L."/>
            <person name="Carrere S."/>
            <person name="Mayjonade B."/>
            <person name="Legrand L."/>
            <person name="Gill N."/>
            <person name="Kane N.C."/>
            <person name="Bowers J.E."/>
            <person name="Hubner S."/>
            <person name="Bellec A."/>
            <person name="Berard A."/>
            <person name="Berges H."/>
            <person name="Blanchet N."/>
            <person name="Boniface M.C."/>
            <person name="Brunel D."/>
            <person name="Catrice O."/>
            <person name="Chaidir N."/>
            <person name="Claudel C."/>
            <person name="Donnadieu C."/>
            <person name="Faraut T."/>
            <person name="Fievet G."/>
            <person name="Helmstetter N."/>
            <person name="King M."/>
            <person name="Knapp S.J."/>
            <person name="Lai Z."/>
            <person name="Le Paslier M.C."/>
            <person name="Lippi Y."/>
            <person name="Lorenzon L."/>
            <person name="Mandel J.R."/>
            <person name="Marage G."/>
            <person name="Marchand G."/>
            <person name="Marquand E."/>
            <person name="Bret-Mestries E."/>
            <person name="Morien E."/>
            <person name="Nambeesan S."/>
            <person name="Nguyen T."/>
            <person name="Pegot-Espagnet P."/>
            <person name="Pouilly N."/>
            <person name="Raftis F."/>
            <person name="Sallet E."/>
            <person name="Schiex T."/>
            <person name="Thomas J."/>
            <person name="Vandecasteele C."/>
            <person name="Vares D."/>
            <person name="Vear F."/>
            <person name="Vautrin S."/>
            <person name="Crespi M."/>
            <person name="Mangin B."/>
            <person name="Burke J.M."/>
            <person name="Salse J."/>
            <person name="Munos S."/>
            <person name="Vincourt P."/>
            <person name="Rieseberg L.H."/>
            <person name="Langlade N.B."/>
        </authorList>
    </citation>
    <scope>NUCLEOTIDE SEQUENCE [LARGE SCALE GENOMIC DNA]</scope>
    <source>
        <strain evidence="4">cv. SF193</strain>
        <tissue evidence="2">Leaves</tissue>
    </source>
</reference>
<reference evidence="2" key="3">
    <citation type="submission" date="2020-06" db="EMBL/GenBank/DDBJ databases">
        <title>Helianthus annuus Genome sequencing and assembly Release 2.</title>
        <authorList>
            <person name="Gouzy J."/>
            <person name="Langlade N."/>
            <person name="Munos S."/>
        </authorList>
    </citation>
    <scope>NUCLEOTIDE SEQUENCE</scope>
    <source>
        <tissue evidence="2">Leaves</tissue>
    </source>
</reference>
<dbReference type="EMBL" id="CM007896">
    <property type="protein sequence ID" value="OTG21405.1"/>
    <property type="molecule type" value="Genomic_DNA"/>
</dbReference>
<evidence type="ECO:0000313" key="2">
    <source>
        <dbReference type="EMBL" id="KAF5798777.1"/>
    </source>
</evidence>
<name>A0A251UDJ3_HELAN</name>
<accession>A0A251UDJ3</accession>
<keyword evidence="4" id="KW-1185">Reference proteome</keyword>
<protein>
    <submittedName>
        <fullName evidence="3">Uncharacterized protein</fullName>
    </submittedName>
</protein>
<dbReference type="InParanoid" id="A0A251UDJ3"/>
<dbReference type="PANTHER" id="PTHR32011:SF6">
    <property type="entry name" value="KNR4_SMI1-LIKE DOMAIN-CONTAINING PROTEIN"/>
    <property type="match status" value="1"/>
</dbReference>
<evidence type="ECO:0000256" key="1">
    <source>
        <dbReference type="SAM" id="MobiDB-lite"/>
    </source>
</evidence>
<feature type="compositionally biased region" description="Low complexity" evidence="1">
    <location>
        <begin position="310"/>
        <end position="330"/>
    </location>
</feature>
<dbReference type="OrthoDB" id="1921190at2759"/>
<dbReference type="FunCoup" id="A0A251UDJ3">
    <property type="interactions" value="4"/>
</dbReference>
<organism evidence="3 4">
    <name type="scientific">Helianthus annuus</name>
    <name type="common">Common sunflower</name>
    <dbReference type="NCBI Taxonomy" id="4232"/>
    <lineage>
        <taxon>Eukaryota</taxon>
        <taxon>Viridiplantae</taxon>
        <taxon>Streptophyta</taxon>
        <taxon>Embryophyta</taxon>
        <taxon>Tracheophyta</taxon>
        <taxon>Spermatophyta</taxon>
        <taxon>Magnoliopsida</taxon>
        <taxon>eudicotyledons</taxon>
        <taxon>Gunneridae</taxon>
        <taxon>Pentapetalae</taxon>
        <taxon>asterids</taxon>
        <taxon>campanulids</taxon>
        <taxon>Asterales</taxon>
        <taxon>Asteraceae</taxon>
        <taxon>Asteroideae</taxon>
        <taxon>Heliantheae alliance</taxon>
        <taxon>Heliantheae</taxon>
        <taxon>Helianthus</taxon>
    </lineage>
</organism>
<reference evidence="3" key="2">
    <citation type="submission" date="2017-02" db="EMBL/GenBank/DDBJ databases">
        <title>Sunflower complete genome.</title>
        <authorList>
            <person name="Langlade N."/>
            <person name="Munos S."/>
        </authorList>
    </citation>
    <scope>NUCLEOTIDE SEQUENCE [LARGE SCALE GENOMIC DNA]</scope>
    <source>
        <tissue evidence="3">Leaves</tissue>
    </source>
</reference>
<dbReference type="AlphaFoldDB" id="A0A251UDJ3"/>